<gene>
    <name evidence="1" type="primary">nagC_2</name>
    <name evidence="1" type="ORF">PsAD2_02610</name>
</gene>
<dbReference type="GO" id="GO:0019262">
    <property type="term" value="P:N-acetylneuraminate catabolic process"/>
    <property type="evidence" value="ECO:0007669"/>
    <property type="project" value="TreeGrafter"/>
</dbReference>
<dbReference type="PANTHER" id="PTHR18964:SF169">
    <property type="entry name" value="N-ACETYLMANNOSAMINE KINASE"/>
    <property type="match status" value="1"/>
</dbReference>
<dbReference type="Proteomes" id="UP000076577">
    <property type="component" value="Unassembled WGS sequence"/>
</dbReference>
<dbReference type="Pfam" id="PF00480">
    <property type="entry name" value="ROK"/>
    <property type="match status" value="1"/>
</dbReference>
<protein>
    <submittedName>
        <fullName evidence="1">N-acetylglucosamine repressor</fullName>
    </submittedName>
</protein>
<dbReference type="OrthoDB" id="49685at2"/>
<dbReference type="InterPro" id="IPR036390">
    <property type="entry name" value="WH_DNA-bd_sf"/>
</dbReference>
<keyword evidence="2" id="KW-1185">Reference proteome</keyword>
<dbReference type="SUPFAM" id="SSF46785">
    <property type="entry name" value="Winged helix' DNA-binding domain"/>
    <property type="match status" value="1"/>
</dbReference>
<dbReference type="Gene3D" id="1.10.10.10">
    <property type="entry name" value="Winged helix-like DNA-binding domain superfamily/Winged helix DNA-binding domain"/>
    <property type="match status" value="1"/>
</dbReference>
<evidence type="ECO:0000313" key="1">
    <source>
        <dbReference type="EMBL" id="KZL18386.1"/>
    </source>
</evidence>
<dbReference type="CDD" id="cd23763">
    <property type="entry name" value="ASKHA_ATPase_ROK"/>
    <property type="match status" value="1"/>
</dbReference>
<dbReference type="SUPFAM" id="SSF53067">
    <property type="entry name" value="Actin-like ATPase domain"/>
    <property type="match status" value="1"/>
</dbReference>
<evidence type="ECO:0000313" key="2">
    <source>
        <dbReference type="Proteomes" id="UP000076577"/>
    </source>
</evidence>
<dbReference type="CDD" id="cd00090">
    <property type="entry name" value="HTH_ARSR"/>
    <property type="match status" value="1"/>
</dbReference>
<reference evidence="1 2" key="1">
    <citation type="journal article" date="2016" name="Front. Microbiol.">
        <title>Comparative Genomic Analysis Reveals a Diverse Repertoire of Genes Involved in Prokaryote-Eukaryote Interactions within the Pseudovibrio Genus.</title>
        <authorList>
            <person name="Romano S."/>
            <person name="Fernandez-Guerra A."/>
            <person name="Reen F.J."/>
            <person name="Glockner F.O."/>
            <person name="Crowley S.P."/>
            <person name="O'Sullivan O."/>
            <person name="Cotter P.D."/>
            <person name="Adams C."/>
            <person name="Dobson A.D."/>
            <person name="O'Gara F."/>
        </authorList>
    </citation>
    <scope>NUCLEOTIDE SEQUENCE [LARGE SCALE GENOMIC DNA]</scope>
    <source>
        <strain evidence="1 2">Ad2</strain>
    </source>
</reference>
<dbReference type="Pfam" id="PF13412">
    <property type="entry name" value="HTH_24"/>
    <property type="match status" value="1"/>
</dbReference>
<dbReference type="PANTHER" id="PTHR18964">
    <property type="entry name" value="ROK (REPRESSOR, ORF, KINASE) FAMILY"/>
    <property type="match status" value="1"/>
</dbReference>
<dbReference type="InterPro" id="IPR000600">
    <property type="entry name" value="ROK"/>
</dbReference>
<organism evidence="1 2">
    <name type="scientific">Pseudovibrio axinellae</name>
    <dbReference type="NCBI Taxonomy" id="989403"/>
    <lineage>
        <taxon>Bacteria</taxon>
        <taxon>Pseudomonadati</taxon>
        <taxon>Pseudomonadota</taxon>
        <taxon>Alphaproteobacteria</taxon>
        <taxon>Hyphomicrobiales</taxon>
        <taxon>Stappiaceae</taxon>
        <taxon>Pseudovibrio</taxon>
    </lineage>
</organism>
<dbReference type="AlphaFoldDB" id="A0A165Y301"/>
<sequence length="364" mass="39492">MPLSLSETQRQIIDLLRRDNSLSRVDLSDRIGITPASISVQIRTMLGTGLLQEGQKKRIGTRGQPAVSLELIGDAAYAAGLSMSPDHITMIIMDLAGKVRGEYRQENTFSSVQEASSFASQKLLNLMAEQNLPRERLTGIGLALSGNFYADKQGLILSSSMRAWHADELVEQLNQALSVPVVVENDATAAATFENMLGNPSGYEGFFYAYIGKGIGGASVMQGQVYRGHNGNAGNLGVLTRWGKSRPSSQDLLEYLKQHGEDASSSSKLIAIYKAKPKLFDPWLQKASLQLTDMLFLATAFYDPQGIILGGTMPPEILQALVERVDFEKLDQMDRATLTQPPVSVSQYSGSYASARGAAALALR</sequence>
<proteinExistence type="predicted"/>
<dbReference type="InterPro" id="IPR011991">
    <property type="entry name" value="ArsR-like_HTH"/>
</dbReference>
<dbReference type="EMBL" id="LMCB01000022">
    <property type="protein sequence ID" value="KZL18386.1"/>
    <property type="molecule type" value="Genomic_DNA"/>
</dbReference>
<name>A0A165Y301_9HYPH</name>
<dbReference type="STRING" id="989403.SAMN05421798_11732"/>
<dbReference type="InterPro" id="IPR036388">
    <property type="entry name" value="WH-like_DNA-bd_sf"/>
</dbReference>
<dbReference type="RefSeq" id="WP_068006520.1">
    <property type="nucleotide sequence ID" value="NZ_FOFM01000017.1"/>
</dbReference>
<dbReference type="GO" id="GO:0009384">
    <property type="term" value="F:N-acylmannosamine kinase activity"/>
    <property type="evidence" value="ECO:0007669"/>
    <property type="project" value="TreeGrafter"/>
</dbReference>
<comment type="caution">
    <text evidence="1">The sequence shown here is derived from an EMBL/GenBank/DDBJ whole genome shotgun (WGS) entry which is preliminary data.</text>
</comment>
<dbReference type="GO" id="GO:0006355">
    <property type="term" value="P:regulation of DNA-templated transcription"/>
    <property type="evidence" value="ECO:0007669"/>
    <property type="project" value="UniProtKB-ARBA"/>
</dbReference>
<dbReference type="InterPro" id="IPR043129">
    <property type="entry name" value="ATPase_NBD"/>
</dbReference>
<dbReference type="PATRIC" id="fig|989403.3.peg.2792"/>
<accession>A0A165Y301</accession>
<dbReference type="Gene3D" id="3.30.420.40">
    <property type="match status" value="2"/>
</dbReference>